<evidence type="ECO:0000313" key="2">
    <source>
        <dbReference type="Proteomes" id="UP000824120"/>
    </source>
</evidence>
<name>A0A9J5ZFC7_SOLCO</name>
<protein>
    <submittedName>
        <fullName evidence="1">Uncharacterized protein</fullName>
    </submittedName>
</protein>
<dbReference type="AlphaFoldDB" id="A0A9J5ZFC7"/>
<dbReference type="Proteomes" id="UP000824120">
    <property type="component" value="Chromosome 4"/>
</dbReference>
<gene>
    <name evidence="1" type="ORF">H5410_021517</name>
</gene>
<accession>A0A9J5ZFC7</accession>
<dbReference type="EMBL" id="JACXVP010000004">
    <property type="protein sequence ID" value="KAG5610236.1"/>
    <property type="molecule type" value="Genomic_DNA"/>
</dbReference>
<sequence>MEKTHFHLGEDEILLSSSLLKNIPPNLRENIRKKYYSIYLLTSEISADGSLGEHIHVLDHRVVWYYLVELFGKALTAPFIASLILLLQDFAYWSKGRSASLRQIASYFCSFLHLSVHASTKTSNTLNLRVFISLAVQKGCFKQCYTRLNHECIQRDFKLLMRRFNCVLKDLSCDTPLPKIFMLTILATNASSS</sequence>
<organism evidence="1 2">
    <name type="scientific">Solanum commersonii</name>
    <name type="common">Commerson's wild potato</name>
    <name type="synonym">Commerson's nightshade</name>
    <dbReference type="NCBI Taxonomy" id="4109"/>
    <lineage>
        <taxon>Eukaryota</taxon>
        <taxon>Viridiplantae</taxon>
        <taxon>Streptophyta</taxon>
        <taxon>Embryophyta</taxon>
        <taxon>Tracheophyta</taxon>
        <taxon>Spermatophyta</taxon>
        <taxon>Magnoliopsida</taxon>
        <taxon>eudicotyledons</taxon>
        <taxon>Gunneridae</taxon>
        <taxon>Pentapetalae</taxon>
        <taxon>asterids</taxon>
        <taxon>lamiids</taxon>
        <taxon>Solanales</taxon>
        <taxon>Solanaceae</taxon>
        <taxon>Solanoideae</taxon>
        <taxon>Solaneae</taxon>
        <taxon>Solanum</taxon>
    </lineage>
</organism>
<keyword evidence="2" id="KW-1185">Reference proteome</keyword>
<evidence type="ECO:0000313" key="1">
    <source>
        <dbReference type="EMBL" id="KAG5610236.1"/>
    </source>
</evidence>
<comment type="caution">
    <text evidence="1">The sequence shown here is derived from an EMBL/GenBank/DDBJ whole genome shotgun (WGS) entry which is preliminary data.</text>
</comment>
<reference evidence="1 2" key="1">
    <citation type="submission" date="2020-09" db="EMBL/GenBank/DDBJ databases">
        <title>De no assembly of potato wild relative species, Solanum commersonii.</title>
        <authorList>
            <person name="Cho K."/>
        </authorList>
    </citation>
    <scope>NUCLEOTIDE SEQUENCE [LARGE SCALE GENOMIC DNA]</scope>
    <source>
        <strain evidence="1">LZ3.2</strain>
        <tissue evidence="1">Leaf</tissue>
    </source>
</reference>
<proteinExistence type="predicted"/>